<dbReference type="InterPro" id="IPR013685">
    <property type="entry name" value="POTRA_FtsQ_type"/>
</dbReference>
<evidence type="ECO:0000313" key="11">
    <source>
        <dbReference type="Proteomes" id="UP000051442"/>
    </source>
</evidence>
<comment type="similarity">
    <text evidence="8">Belongs to the FtsQ/DivIB family. DivIB subfamily.</text>
</comment>
<dbReference type="GO" id="GO:0005886">
    <property type="term" value="C:plasma membrane"/>
    <property type="evidence" value="ECO:0007669"/>
    <property type="project" value="UniProtKB-SubCell"/>
</dbReference>
<dbReference type="GO" id="GO:0032153">
    <property type="term" value="C:cell division site"/>
    <property type="evidence" value="ECO:0007669"/>
    <property type="project" value="UniProtKB-UniRule"/>
</dbReference>
<keyword evidence="5 8" id="KW-1133">Transmembrane helix</keyword>
<dbReference type="Pfam" id="PF08478">
    <property type="entry name" value="POTRA_1"/>
    <property type="match status" value="1"/>
</dbReference>
<dbReference type="Pfam" id="PF03799">
    <property type="entry name" value="FtsQ_DivIB_C"/>
    <property type="match status" value="1"/>
</dbReference>
<evidence type="ECO:0000256" key="8">
    <source>
        <dbReference type="HAMAP-Rule" id="MF_00912"/>
    </source>
</evidence>
<dbReference type="Gene3D" id="3.40.50.10960">
    <property type="match status" value="1"/>
</dbReference>
<dbReference type="EMBL" id="AYZM01000041">
    <property type="protein sequence ID" value="KRN26211.1"/>
    <property type="molecule type" value="Genomic_DNA"/>
</dbReference>
<evidence type="ECO:0000256" key="4">
    <source>
        <dbReference type="ARBA" id="ARBA00022692"/>
    </source>
</evidence>
<keyword evidence="6 8" id="KW-0472">Membrane</keyword>
<dbReference type="HAMAP" id="MF_00912">
    <property type="entry name" value="DivIB"/>
    <property type="match status" value="1"/>
</dbReference>
<gene>
    <name evidence="8" type="primary">divIB</name>
    <name evidence="10" type="ORF">FD14_GL002583</name>
</gene>
<dbReference type="InterPro" id="IPR050487">
    <property type="entry name" value="FtsQ_DivIB"/>
</dbReference>
<sequence length="280" mass="31659">MKFNLDRRKSQQKVAVTPWEKYQDQERHRQAAAKKKHRQTRIGKKLPQLLRQKHRRLAQRMGIVIGIFTVVLVIALYFATPISHISMIKVTGNQALSVNQLSAMTGIKRGNSIYKVRGREKAIAKRVVAKNARIKQIRLSISSMNVLTIHVSEYRTAGYVPANGYYRVALESGVVTNERQTQPTGSYPVYDKFNSQTKLAAMIKQYAKLPQKIKSGISEIQFKPSKANPERIHLFMNDGNEVYASLSTFATKMAYYPSIAAKMKTSGVVNLEVGAYSYAF</sequence>
<evidence type="ECO:0000256" key="2">
    <source>
        <dbReference type="ARBA" id="ARBA00022475"/>
    </source>
</evidence>
<evidence type="ECO:0000256" key="6">
    <source>
        <dbReference type="ARBA" id="ARBA00023136"/>
    </source>
</evidence>
<keyword evidence="4 8" id="KW-0812">Transmembrane</keyword>
<organism evidence="10 11">
    <name type="scientific">Secundilactobacillus similis DSM 23365 = JCM 2765</name>
    <dbReference type="NCBI Taxonomy" id="1423804"/>
    <lineage>
        <taxon>Bacteria</taxon>
        <taxon>Bacillati</taxon>
        <taxon>Bacillota</taxon>
        <taxon>Bacilli</taxon>
        <taxon>Lactobacillales</taxon>
        <taxon>Lactobacillaceae</taxon>
        <taxon>Secundilactobacillus</taxon>
    </lineage>
</organism>
<evidence type="ECO:0000313" key="10">
    <source>
        <dbReference type="EMBL" id="KRN26211.1"/>
    </source>
</evidence>
<keyword evidence="2 8" id="KW-1003">Cell membrane</keyword>
<reference evidence="10 11" key="1">
    <citation type="journal article" date="2015" name="Genome Announc.">
        <title>Expanding the biotechnology potential of lactobacilli through comparative genomics of 213 strains and associated genera.</title>
        <authorList>
            <person name="Sun Z."/>
            <person name="Harris H.M."/>
            <person name="McCann A."/>
            <person name="Guo C."/>
            <person name="Argimon S."/>
            <person name="Zhang W."/>
            <person name="Yang X."/>
            <person name="Jeffery I.B."/>
            <person name="Cooney J.C."/>
            <person name="Kagawa T.F."/>
            <person name="Liu W."/>
            <person name="Song Y."/>
            <person name="Salvetti E."/>
            <person name="Wrobel A."/>
            <person name="Rasinkangas P."/>
            <person name="Parkhill J."/>
            <person name="Rea M.C."/>
            <person name="O'Sullivan O."/>
            <person name="Ritari J."/>
            <person name="Douillard F.P."/>
            <person name="Paul Ross R."/>
            <person name="Yang R."/>
            <person name="Briner A.E."/>
            <person name="Felis G.E."/>
            <person name="de Vos W.M."/>
            <person name="Barrangou R."/>
            <person name="Klaenhammer T.R."/>
            <person name="Caufield P.W."/>
            <person name="Cui Y."/>
            <person name="Zhang H."/>
            <person name="O'Toole P.W."/>
        </authorList>
    </citation>
    <scope>NUCLEOTIDE SEQUENCE [LARGE SCALE GENOMIC DNA]</scope>
    <source>
        <strain evidence="10 11">DSM 23365</strain>
    </source>
</reference>
<dbReference type="GO" id="GO:0043093">
    <property type="term" value="P:FtsZ-dependent cytokinesis"/>
    <property type="evidence" value="ECO:0007669"/>
    <property type="project" value="UniProtKB-UniRule"/>
</dbReference>
<name>A0A0R2FCQ0_9LACO</name>
<dbReference type="OrthoDB" id="1819027at2"/>
<dbReference type="PROSITE" id="PS51779">
    <property type="entry name" value="POTRA"/>
    <property type="match status" value="1"/>
</dbReference>
<evidence type="ECO:0000259" key="9">
    <source>
        <dbReference type="PROSITE" id="PS51779"/>
    </source>
</evidence>
<keyword evidence="3 8" id="KW-0132">Cell division</keyword>
<dbReference type="PANTHER" id="PTHR37820:SF1">
    <property type="entry name" value="CELL DIVISION PROTEIN FTSQ"/>
    <property type="match status" value="1"/>
</dbReference>
<dbReference type="PANTHER" id="PTHR37820">
    <property type="entry name" value="CELL DIVISION PROTEIN DIVIB"/>
    <property type="match status" value="1"/>
</dbReference>
<keyword evidence="7 8" id="KW-0131">Cell cycle</keyword>
<feature type="transmembrane region" description="Helical" evidence="8">
    <location>
        <begin position="61"/>
        <end position="79"/>
    </location>
</feature>
<dbReference type="RefSeq" id="WP_054736866.1">
    <property type="nucleotide sequence ID" value="NZ_AYZM01000041.1"/>
</dbReference>
<comment type="caution">
    <text evidence="10">The sequence shown here is derived from an EMBL/GenBank/DDBJ whole genome shotgun (WGS) entry which is preliminary data.</text>
</comment>
<dbReference type="PATRIC" id="fig|1423804.4.peg.2793"/>
<evidence type="ECO:0000256" key="3">
    <source>
        <dbReference type="ARBA" id="ARBA00022618"/>
    </source>
</evidence>
<dbReference type="STRING" id="1423804.FD14_GL002583"/>
<keyword evidence="11" id="KW-1185">Reference proteome</keyword>
<comment type="subcellular location">
    <subcellularLocation>
        <location evidence="8">Cell membrane</location>
        <topology evidence="8">Single-pass type II membrane protein</topology>
    </subcellularLocation>
    <subcellularLocation>
        <location evidence="1">Membrane</location>
    </subcellularLocation>
    <text evidence="8">Localizes to the division septum.</text>
</comment>
<dbReference type="InterPro" id="IPR034746">
    <property type="entry name" value="POTRA"/>
</dbReference>
<dbReference type="AlphaFoldDB" id="A0A0R2FCQ0"/>
<accession>A0A0R2FCQ0</accession>
<evidence type="ECO:0000256" key="5">
    <source>
        <dbReference type="ARBA" id="ARBA00022989"/>
    </source>
</evidence>
<dbReference type="InterPro" id="IPR005548">
    <property type="entry name" value="Cell_div_FtsQ/DivIB_C"/>
</dbReference>
<feature type="domain" description="POTRA" evidence="9">
    <location>
        <begin position="83"/>
        <end position="154"/>
    </location>
</feature>
<dbReference type="InterPro" id="IPR026580">
    <property type="entry name" value="DivIB"/>
</dbReference>
<protein>
    <recommendedName>
        <fullName evidence="8">Cell division protein DivIB</fullName>
    </recommendedName>
</protein>
<evidence type="ECO:0000256" key="7">
    <source>
        <dbReference type="ARBA" id="ARBA00023306"/>
    </source>
</evidence>
<proteinExistence type="inferred from homology"/>
<comment type="function">
    <text evidence="8">Cell division protein that may be involved in stabilizing or promoting the assembly of the division complex.</text>
</comment>
<evidence type="ECO:0000256" key="1">
    <source>
        <dbReference type="ARBA" id="ARBA00004370"/>
    </source>
</evidence>
<dbReference type="Proteomes" id="UP000051442">
    <property type="component" value="Unassembled WGS sequence"/>
</dbReference>